<evidence type="ECO:0008006" key="2">
    <source>
        <dbReference type="Google" id="ProtNLM"/>
    </source>
</evidence>
<sequence>MRVLPNRSVRARDAWRSVLNARAESRHATCCRCRECGFVAFRALEHCPVCGRWNWPFEPIRHTPADARAVHAPRSFHTWSSRVARALRNAAFQRPRASSAPLLSILTLVLLVGGYVMVDQTCKADPVCRGSAAPAAVATETMLQASNDPLLPVVPAPVYPFHSPDQTQVAANPQQSAPLAGKPARPMAVVQAAPSLRPDRTRAGAVRVADWKGNRDTAHRPTRAIRRVSLHTGRTRRTAASNAELAKLYRGH</sequence>
<protein>
    <recommendedName>
        <fullName evidence="2">ATP-dependent serine protease</fullName>
    </recommendedName>
</protein>
<dbReference type="HOGENOM" id="CLU_074758_0_0_4"/>
<name>A0A0H2XVB7_BURO1</name>
<gene>
    <name evidence="1" type="ordered locus">Bcen_3279</name>
</gene>
<organism evidence="1">
    <name type="scientific">Burkholderia orbicola (strain AU 1054)</name>
    <dbReference type="NCBI Taxonomy" id="331271"/>
    <lineage>
        <taxon>Bacteria</taxon>
        <taxon>Pseudomonadati</taxon>
        <taxon>Pseudomonadota</taxon>
        <taxon>Betaproteobacteria</taxon>
        <taxon>Burkholderiales</taxon>
        <taxon>Burkholderiaceae</taxon>
        <taxon>Burkholderia</taxon>
        <taxon>Burkholderia cepacia complex</taxon>
        <taxon>Burkholderia orbicola</taxon>
    </lineage>
</organism>
<evidence type="ECO:0000313" key="1">
    <source>
        <dbReference type="EMBL" id="ABF78174.1"/>
    </source>
</evidence>
<proteinExistence type="predicted"/>
<accession>A0A0H2XVB7</accession>
<dbReference type="EMBL" id="CP000379">
    <property type="protein sequence ID" value="ABF78174.1"/>
    <property type="molecule type" value="Genomic_DNA"/>
</dbReference>
<reference evidence="1" key="1">
    <citation type="submission" date="2006-05" db="EMBL/GenBank/DDBJ databases">
        <title>Complete sequence of chromosome 2 of Burkholderia cenocepacia AU 1054.</title>
        <authorList>
            <consortium name="US DOE Joint Genome Institute"/>
            <person name="Copeland A."/>
            <person name="Lucas S."/>
            <person name="Lapidus A."/>
            <person name="Barry K."/>
            <person name="Detter J.C."/>
            <person name="Glavina del Rio T."/>
            <person name="Hammon N."/>
            <person name="Israni S."/>
            <person name="Dalin E."/>
            <person name="Tice H."/>
            <person name="Pitluck S."/>
            <person name="Chain P."/>
            <person name="Malfatti S."/>
            <person name="Shin M."/>
            <person name="Vergez L."/>
            <person name="Schmutz J."/>
            <person name="Larimer F."/>
            <person name="Land M."/>
            <person name="Hauser L."/>
            <person name="Kyrpides N."/>
            <person name="Lykidis A."/>
            <person name="LiPuma J.J."/>
            <person name="Konstantinidis K."/>
            <person name="Tiedje J.M."/>
            <person name="Richardson P."/>
        </authorList>
    </citation>
    <scope>NUCLEOTIDE SEQUENCE [LARGE SCALE GENOMIC DNA]</scope>
    <source>
        <strain evidence="1">AU 1054</strain>
    </source>
</reference>
<dbReference type="AlphaFoldDB" id="A0A0H2XVB7"/>